<gene>
    <name evidence="15" type="ORF">DERP_001537</name>
</gene>
<dbReference type="CDD" id="cd01168">
    <property type="entry name" value="adenosine_kinase"/>
    <property type="match status" value="2"/>
</dbReference>
<evidence type="ECO:0000313" key="15">
    <source>
        <dbReference type="EMBL" id="KAH9419707.1"/>
    </source>
</evidence>
<reference evidence="15 16" key="2">
    <citation type="journal article" date="2022" name="Mol. Biol. Evol.">
        <title>Comparative Genomics Reveals Insights into the Divergent Evolution of Astigmatic Mites and Household Pest Adaptations.</title>
        <authorList>
            <person name="Xiong Q."/>
            <person name="Wan A.T."/>
            <person name="Liu X."/>
            <person name="Fung C.S."/>
            <person name="Xiao X."/>
            <person name="Malainual N."/>
            <person name="Hou J."/>
            <person name="Wang L."/>
            <person name="Wang M."/>
            <person name="Yang K.Y."/>
            <person name="Cui Y."/>
            <person name="Leung E.L."/>
            <person name="Nong W."/>
            <person name="Shin S.K."/>
            <person name="Au S.W."/>
            <person name="Jeong K.Y."/>
            <person name="Chew F.T."/>
            <person name="Hui J.H."/>
            <person name="Leung T.F."/>
            <person name="Tungtrongchitr A."/>
            <person name="Zhong N."/>
            <person name="Liu Z."/>
            <person name="Tsui S.K."/>
        </authorList>
    </citation>
    <scope>NUCLEOTIDE SEQUENCE [LARGE SCALE GENOMIC DNA]</scope>
    <source>
        <strain evidence="15">Derp</strain>
    </source>
</reference>
<evidence type="ECO:0000256" key="13">
    <source>
        <dbReference type="SAM" id="MobiDB-lite"/>
    </source>
</evidence>
<dbReference type="EMBL" id="NJHN03000054">
    <property type="protein sequence ID" value="KAH9419707.1"/>
    <property type="molecule type" value="Genomic_DNA"/>
</dbReference>
<dbReference type="PRINTS" id="PR00989">
    <property type="entry name" value="ADENOKINASE"/>
</dbReference>
<dbReference type="Gene3D" id="3.40.1190.20">
    <property type="match status" value="2"/>
</dbReference>
<dbReference type="InterPro" id="IPR029056">
    <property type="entry name" value="Ribokinase-like"/>
</dbReference>
<evidence type="ECO:0000313" key="16">
    <source>
        <dbReference type="Proteomes" id="UP000887458"/>
    </source>
</evidence>
<dbReference type="InterPro" id="IPR001805">
    <property type="entry name" value="Adenokinase"/>
</dbReference>
<comment type="cofactor">
    <cofactor evidence="1">
        <name>Mg(2+)</name>
        <dbReference type="ChEBI" id="CHEBI:18420"/>
    </cofactor>
</comment>
<feature type="compositionally biased region" description="Acidic residues" evidence="13">
    <location>
        <begin position="34"/>
        <end position="61"/>
    </location>
</feature>
<dbReference type="InterPro" id="IPR005343">
    <property type="entry name" value="Noc2"/>
</dbReference>
<evidence type="ECO:0000256" key="9">
    <source>
        <dbReference type="ARBA" id="ARBA00022741"/>
    </source>
</evidence>
<feature type="region of interest" description="Disordered" evidence="13">
    <location>
        <begin position="32"/>
        <end position="62"/>
    </location>
</feature>
<dbReference type="EC" id="2.7.1.20" evidence="6"/>
<feature type="domain" description="Carbohydrate kinase PfkB" evidence="14">
    <location>
        <begin position="676"/>
        <end position="981"/>
    </location>
</feature>
<evidence type="ECO:0000256" key="12">
    <source>
        <dbReference type="ARBA" id="ARBA00023242"/>
    </source>
</evidence>
<dbReference type="InterPro" id="IPR011611">
    <property type="entry name" value="PfkB_dom"/>
</dbReference>
<dbReference type="Proteomes" id="UP000887458">
    <property type="component" value="Unassembled WGS sequence"/>
</dbReference>
<dbReference type="PANTHER" id="PTHR45769">
    <property type="entry name" value="ADENOSINE KINASE"/>
    <property type="match status" value="1"/>
</dbReference>
<dbReference type="Pfam" id="PF03715">
    <property type="entry name" value="Noc2"/>
    <property type="match status" value="1"/>
</dbReference>
<keyword evidence="9" id="KW-0547">Nucleotide-binding</keyword>
<evidence type="ECO:0000256" key="2">
    <source>
        <dbReference type="ARBA" id="ARBA00004123"/>
    </source>
</evidence>
<keyword evidence="7" id="KW-0808">Transferase</keyword>
<evidence type="ECO:0000256" key="4">
    <source>
        <dbReference type="ARBA" id="ARBA00005907"/>
    </source>
</evidence>
<name>A0ABQ8JAT1_DERPT</name>
<evidence type="ECO:0000256" key="8">
    <source>
        <dbReference type="ARBA" id="ARBA00022726"/>
    </source>
</evidence>
<comment type="similarity">
    <text evidence="5">Belongs to the carbohydrate kinase PfkB family.</text>
</comment>
<sequence length="1282" mass="148616">MDATMHKKTLESLKEKDPEFYEYLQKHDKQLLDFNDDEELPLDDDGENLDQSDDEDSEESETLNITIDNVKEWKQILQNPTTKTKCLNAIKSSIKAFRKSVQQTQDSSDQMLMKPMSVMNPSLFNMIINTCLVDLLPAISHYLGLKVSLDLQNEDDKIKCQLFDPRRSRNWKRIISSMKMYLTDILKMMTSLSIEARLSFERHILELIPYYQVFPHLIKRIIRHSIQEWHSSQEERSRVLAFLILYRTIRVIQTNENHMTNSERETFINQILRQLYMTYAVTSKTTNEITLTKIQFMRNSLVELYRLEPSIAYQQCFIFMRQLTINLRKSVMVKEKDALKRVHNWQFIHSLNLWSQLIGTSLKHNDLFNQLLTPVTNISLETLRLFSAFKYVTYRLQIIELLVKLSSESGYFIPILRTFLEIIVQLAKNKREIILKNKMKTKTKKKEIKPIGIGKKKESKNLIKIINLNVTLKTTKEQILEMDFIQKLIDKIYELLLYYLKSISHRISFPEIILIFHQECRKQIKSIPYVRGQTIMKQLMDKCDKNAQFIIENRKKQNLYYGKLKDLIEQQKIESFENEIRNQKTPLVEFYEQWRHLKSKQSSTKTSVSSCVVHSNSNFDFFSLHKIYISNRYQPFCCDSDCPFIQLTMTQDKHSFIGLGNPLLDVMASCDEEFLKKYDLKPNDAILADTKHAKLCSEMLEKFNVQYLAGGSVQNTMRVAQWFFKEPNVCVFFGCVGDDDFGRQMKRKAEEDHVNAVYMVDSETPTGTCACLITKHGKHRSLCAYLGASQKFSIDHVKKNIDLVESARIYYVSGFHLIISLEPTLLLAKHAHQFQHKLFVINLSAPYISEFYSEQLLQVMPYVDLLFGNDSEANSFAKMQNWETTDVKEIAQKIADWEPIYRPRTVIITQGKRPIIVAFSNNRLPLETYTVPLLKDEEIVDTNGAGDAFVGGYIAYLLANKPLSECMKAASFAAQEVIKQSVQNTIRVAQWFFDQPKICTIFGCIGNDDFGRQMKEKIENDDHVQSIYCIDNEKPTGKCICLINIDSDGHHHRSLITFWDACHKFRMEILQQNLSILNNAKIIYTSGFFLVSNPECVQLLAELCQKSFDIKFAFNLSGSYVVKNYSQRLLKIFPYIDLLFGNITETFSFAQTLDWIQNENNDKIDDIVEKMVHLESTKTNRIVIITQGPGEIIVGSTRNSIQRFSVPSIPFDEINDTNGSGDAFVGGFLAYYLIGRSINDCIDAGIYAAQQVIRCCGCTLPKVNKLRLLSKFNRNKIPQINP</sequence>
<keyword evidence="8" id="KW-0660">Purine salvage</keyword>
<evidence type="ECO:0000256" key="5">
    <source>
        <dbReference type="ARBA" id="ARBA00010688"/>
    </source>
</evidence>
<dbReference type="PANTHER" id="PTHR45769:SF3">
    <property type="entry name" value="ADENOSINE KINASE"/>
    <property type="match status" value="1"/>
</dbReference>
<evidence type="ECO:0000256" key="7">
    <source>
        <dbReference type="ARBA" id="ARBA00022679"/>
    </source>
</evidence>
<dbReference type="InterPro" id="IPR002173">
    <property type="entry name" value="Carboh/pur_kinase_PfkB_CS"/>
</dbReference>
<comment type="caution">
    <text evidence="15">The sequence shown here is derived from an EMBL/GenBank/DDBJ whole genome shotgun (WGS) entry which is preliminary data.</text>
</comment>
<dbReference type="SUPFAM" id="SSF53613">
    <property type="entry name" value="Ribokinase-like"/>
    <property type="match status" value="2"/>
</dbReference>
<comment type="similarity">
    <text evidence="4">Belongs to the NOC2 family.</text>
</comment>
<comment type="subcellular location">
    <subcellularLocation>
        <location evidence="2">Nucleus</location>
    </subcellularLocation>
</comment>
<organism evidence="15 16">
    <name type="scientific">Dermatophagoides pteronyssinus</name>
    <name type="common">European house dust mite</name>
    <dbReference type="NCBI Taxonomy" id="6956"/>
    <lineage>
        <taxon>Eukaryota</taxon>
        <taxon>Metazoa</taxon>
        <taxon>Ecdysozoa</taxon>
        <taxon>Arthropoda</taxon>
        <taxon>Chelicerata</taxon>
        <taxon>Arachnida</taxon>
        <taxon>Acari</taxon>
        <taxon>Acariformes</taxon>
        <taxon>Sarcoptiformes</taxon>
        <taxon>Astigmata</taxon>
        <taxon>Psoroptidia</taxon>
        <taxon>Analgoidea</taxon>
        <taxon>Pyroglyphidae</taxon>
        <taxon>Dermatophagoidinae</taxon>
        <taxon>Dermatophagoides</taxon>
    </lineage>
</organism>
<dbReference type="PROSITE" id="PS00584">
    <property type="entry name" value="PFKB_KINASES_2"/>
    <property type="match status" value="2"/>
</dbReference>
<dbReference type="Pfam" id="PF00294">
    <property type="entry name" value="PfkB"/>
    <property type="match status" value="2"/>
</dbReference>
<comment type="pathway">
    <text evidence="3">Purine metabolism; AMP biosynthesis via salvage pathway; AMP from adenosine: step 1/1.</text>
</comment>
<keyword evidence="11" id="KW-0067">ATP-binding</keyword>
<keyword evidence="16" id="KW-1185">Reference proteome</keyword>
<evidence type="ECO:0000256" key="1">
    <source>
        <dbReference type="ARBA" id="ARBA00001946"/>
    </source>
</evidence>
<evidence type="ECO:0000259" key="14">
    <source>
        <dbReference type="Pfam" id="PF00294"/>
    </source>
</evidence>
<evidence type="ECO:0000256" key="6">
    <source>
        <dbReference type="ARBA" id="ARBA00012119"/>
    </source>
</evidence>
<proteinExistence type="inferred from homology"/>
<keyword evidence="12" id="KW-0539">Nucleus</keyword>
<dbReference type="Gene3D" id="3.30.1110.10">
    <property type="match status" value="2"/>
</dbReference>
<feature type="domain" description="Carbohydrate kinase PfkB" evidence="14">
    <location>
        <begin position="983"/>
        <end position="1261"/>
    </location>
</feature>
<evidence type="ECO:0000256" key="10">
    <source>
        <dbReference type="ARBA" id="ARBA00022777"/>
    </source>
</evidence>
<evidence type="ECO:0000256" key="3">
    <source>
        <dbReference type="ARBA" id="ARBA00004801"/>
    </source>
</evidence>
<accession>A0ABQ8JAT1</accession>
<evidence type="ECO:0000256" key="11">
    <source>
        <dbReference type="ARBA" id="ARBA00022840"/>
    </source>
</evidence>
<reference evidence="15 16" key="1">
    <citation type="journal article" date="2018" name="J. Allergy Clin. Immunol.">
        <title>High-quality assembly of Dermatophagoides pteronyssinus genome and transcriptome reveals a wide range of novel allergens.</title>
        <authorList>
            <person name="Liu X.Y."/>
            <person name="Yang K.Y."/>
            <person name="Wang M.Q."/>
            <person name="Kwok J.S."/>
            <person name="Zeng X."/>
            <person name="Yang Z."/>
            <person name="Xiao X.J."/>
            <person name="Lau C.P."/>
            <person name="Li Y."/>
            <person name="Huang Z.M."/>
            <person name="Ba J.G."/>
            <person name="Yim A.K."/>
            <person name="Ouyang C.Y."/>
            <person name="Ngai S.M."/>
            <person name="Chan T.F."/>
            <person name="Leung E.L."/>
            <person name="Liu L."/>
            <person name="Liu Z.G."/>
            <person name="Tsui S.K."/>
        </authorList>
    </citation>
    <scope>NUCLEOTIDE SEQUENCE [LARGE SCALE GENOMIC DNA]</scope>
    <source>
        <strain evidence="15">Derp</strain>
    </source>
</reference>
<protein>
    <recommendedName>
        <fullName evidence="6">adenosine kinase</fullName>
        <ecNumber evidence="6">2.7.1.20</ecNumber>
    </recommendedName>
</protein>
<keyword evidence="10" id="KW-0418">Kinase</keyword>